<keyword evidence="1" id="KW-0560">Oxidoreductase</keyword>
<keyword evidence="2" id="KW-1185">Reference proteome</keyword>
<dbReference type="Proteomes" id="UP000662747">
    <property type="component" value="Chromosome"/>
</dbReference>
<evidence type="ECO:0000313" key="2">
    <source>
        <dbReference type="Proteomes" id="UP000662747"/>
    </source>
</evidence>
<sequence length="106" mass="11830">MKAVLEDVGSAPISDAEKALFVFVDKLNLESAQVRQEDIDRLKAVGWTDEAIYDAISVCALFNFYNRWIDGTGVQAMPAEMYHRNGHRLAQGGYVDSPLQPAKEKK</sequence>
<gene>
    <name evidence="1" type="ORF">JY651_19500</name>
</gene>
<dbReference type="SUPFAM" id="SSF69118">
    <property type="entry name" value="AhpD-like"/>
    <property type="match status" value="1"/>
</dbReference>
<dbReference type="GO" id="GO:0004601">
    <property type="term" value="F:peroxidase activity"/>
    <property type="evidence" value="ECO:0007669"/>
    <property type="project" value="UniProtKB-KW"/>
</dbReference>
<dbReference type="InterPro" id="IPR029032">
    <property type="entry name" value="AhpD-like"/>
</dbReference>
<proteinExistence type="predicted"/>
<dbReference type="EMBL" id="CP071090">
    <property type="protein sequence ID" value="QSQ26966.1"/>
    <property type="molecule type" value="Genomic_DNA"/>
</dbReference>
<name>A0ABX7P932_9BACT</name>
<organism evidence="1 2">
    <name type="scientific">Pyxidicoccus parkwayensis</name>
    <dbReference type="NCBI Taxonomy" id="2813578"/>
    <lineage>
        <taxon>Bacteria</taxon>
        <taxon>Pseudomonadati</taxon>
        <taxon>Myxococcota</taxon>
        <taxon>Myxococcia</taxon>
        <taxon>Myxococcales</taxon>
        <taxon>Cystobacterineae</taxon>
        <taxon>Myxococcaceae</taxon>
        <taxon>Pyxidicoccus</taxon>
    </lineage>
</organism>
<protein>
    <submittedName>
        <fullName evidence="1">Peroxidase</fullName>
    </submittedName>
</protein>
<dbReference type="RefSeq" id="WP_206728494.1">
    <property type="nucleotide sequence ID" value="NZ_CP071090.1"/>
</dbReference>
<reference evidence="1 2" key="1">
    <citation type="submission" date="2021-02" db="EMBL/GenBank/DDBJ databases">
        <title>De Novo genome assembly of isolated myxobacteria.</title>
        <authorList>
            <person name="Stevens D.C."/>
        </authorList>
    </citation>
    <scope>NUCLEOTIDE SEQUENCE [LARGE SCALE GENOMIC DNA]</scope>
    <source>
        <strain evidence="2">SCPEA02</strain>
    </source>
</reference>
<dbReference type="Gene3D" id="1.20.1290.10">
    <property type="entry name" value="AhpD-like"/>
    <property type="match status" value="1"/>
</dbReference>
<evidence type="ECO:0000313" key="1">
    <source>
        <dbReference type="EMBL" id="QSQ26966.1"/>
    </source>
</evidence>
<accession>A0ABX7P932</accession>
<keyword evidence="1" id="KW-0575">Peroxidase</keyword>